<reference evidence="2 3" key="1">
    <citation type="submission" date="2021-08" db="EMBL/GenBank/DDBJ databases">
        <title>WGS of actinomycetes from Thailand.</title>
        <authorList>
            <person name="Thawai C."/>
        </authorList>
    </citation>
    <scope>NUCLEOTIDE SEQUENCE [LARGE SCALE GENOMIC DNA]</scope>
    <source>
        <strain evidence="2 3">PLK6-54</strain>
    </source>
</reference>
<dbReference type="RefSeq" id="WP_222963434.1">
    <property type="nucleotide sequence ID" value="NZ_JAINZZ010000018.1"/>
</dbReference>
<dbReference type="CDD" id="cd00093">
    <property type="entry name" value="HTH_XRE"/>
    <property type="match status" value="1"/>
</dbReference>
<dbReference type="EMBL" id="JAINZZ010000018">
    <property type="protein sequence ID" value="MBY8879311.1"/>
    <property type="molecule type" value="Genomic_DNA"/>
</dbReference>
<dbReference type="SUPFAM" id="SSF47413">
    <property type="entry name" value="lambda repressor-like DNA-binding domains"/>
    <property type="match status" value="1"/>
</dbReference>
<proteinExistence type="predicted"/>
<name>A0ABS7Q822_9ACTN</name>
<evidence type="ECO:0000313" key="3">
    <source>
        <dbReference type="Proteomes" id="UP000778578"/>
    </source>
</evidence>
<feature type="domain" description="DUF5753" evidence="1">
    <location>
        <begin position="93"/>
        <end position="268"/>
    </location>
</feature>
<evidence type="ECO:0000259" key="1">
    <source>
        <dbReference type="Pfam" id="PF19054"/>
    </source>
</evidence>
<dbReference type="Pfam" id="PF13560">
    <property type="entry name" value="HTH_31"/>
    <property type="match status" value="1"/>
</dbReference>
<dbReference type="InterPro" id="IPR043917">
    <property type="entry name" value="DUF5753"/>
</dbReference>
<dbReference type="InterPro" id="IPR010982">
    <property type="entry name" value="Lambda_DNA-bd_dom_sf"/>
</dbReference>
<keyword evidence="3" id="KW-1185">Reference proteome</keyword>
<organism evidence="2 3">
    <name type="scientific">Actinacidiphila acidipaludis</name>
    <dbReference type="NCBI Taxonomy" id="2873382"/>
    <lineage>
        <taxon>Bacteria</taxon>
        <taxon>Bacillati</taxon>
        <taxon>Actinomycetota</taxon>
        <taxon>Actinomycetes</taxon>
        <taxon>Kitasatosporales</taxon>
        <taxon>Streptomycetaceae</taxon>
        <taxon>Actinacidiphila</taxon>
    </lineage>
</organism>
<dbReference type="Gene3D" id="1.10.260.40">
    <property type="entry name" value="lambda repressor-like DNA-binding domains"/>
    <property type="match status" value="1"/>
</dbReference>
<sequence length="283" mass="31279">MAPTPRELKPAHSARDLFGAEQRRLRVAAGLSLDRLAEIVNYSKSHLHGVEIGERLPLPPLPEKLDATFGTGQLFVGLWEIAKRERTPKRFDHCLELEARATRVQVYASSLIPGLLQTEAYMRAQFAVGEPDLSSDDIEIEVAKRLSRQERLRGDNPPDLWAVVDESALRRTSGGPEIMRDQLAALLAFVDTAHTTIQVMPFSQSGYPITNGTVILLTLPDRSTAVYAESSAAGEIIEDRKAIARTIRHYDRMKACALSPGASARVIEAVLEVHERCEQPPPS</sequence>
<protein>
    <submittedName>
        <fullName evidence="2">Helix-turn-helix domain-containing protein</fullName>
    </submittedName>
</protein>
<comment type="caution">
    <text evidence="2">The sequence shown here is derived from an EMBL/GenBank/DDBJ whole genome shotgun (WGS) entry which is preliminary data.</text>
</comment>
<dbReference type="InterPro" id="IPR001387">
    <property type="entry name" value="Cro/C1-type_HTH"/>
</dbReference>
<accession>A0ABS7Q822</accession>
<evidence type="ECO:0000313" key="2">
    <source>
        <dbReference type="EMBL" id="MBY8879311.1"/>
    </source>
</evidence>
<dbReference type="Proteomes" id="UP000778578">
    <property type="component" value="Unassembled WGS sequence"/>
</dbReference>
<dbReference type="Pfam" id="PF19054">
    <property type="entry name" value="DUF5753"/>
    <property type="match status" value="1"/>
</dbReference>
<gene>
    <name evidence="2" type="ORF">K7862_16970</name>
</gene>